<dbReference type="EMBL" id="CAIF01000011">
    <property type="protein sequence ID" value="CCH41108.1"/>
    <property type="molecule type" value="Genomic_DNA"/>
</dbReference>
<feature type="chain" id="PRO_5003834336" evidence="1">
    <location>
        <begin position="20"/>
        <end position="173"/>
    </location>
</feature>
<dbReference type="eggNOG" id="ENOG502SXWZ">
    <property type="taxonomic scope" value="Eukaryota"/>
</dbReference>
<name>K0KJ07_WICCF</name>
<dbReference type="Proteomes" id="UP000009328">
    <property type="component" value="Unassembled WGS sequence"/>
</dbReference>
<sequence>MQFKTLIATAASLIAFVNAEAAQNYVQFYAESDIKEINGKGLSSIHEGAALNYFFLGEDPEILDYNPETGAISSSLNTGDGQSIDLAFEASVGSRFPTLQVTAGAQTATSWTFEDGYLKGNGSQNFFVAKNTSDPYRYSEKSYQVALFPEGASTSGFVDVHPIKIKVTQSAVL</sequence>
<dbReference type="InParanoid" id="K0KJ07"/>
<dbReference type="HOGENOM" id="CLU_083354_1_0_1"/>
<evidence type="ECO:0000313" key="3">
    <source>
        <dbReference type="Proteomes" id="UP000009328"/>
    </source>
</evidence>
<keyword evidence="1" id="KW-0732">Signal</keyword>
<organism evidence="2 3">
    <name type="scientific">Wickerhamomyces ciferrii (strain ATCC 14091 / BCRC 22168 / CBS 111 / JCM 3599 / NBRC 0793 / NRRL Y-1031 F-60-10)</name>
    <name type="common">Yeast</name>
    <name type="synonym">Pichia ciferrii</name>
    <dbReference type="NCBI Taxonomy" id="1206466"/>
    <lineage>
        <taxon>Eukaryota</taxon>
        <taxon>Fungi</taxon>
        <taxon>Dikarya</taxon>
        <taxon>Ascomycota</taxon>
        <taxon>Saccharomycotina</taxon>
        <taxon>Saccharomycetes</taxon>
        <taxon>Phaffomycetales</taxon>
        <taxon>Wickerhamomycetaceae</taxon>
        <taxon>Wickerhamomyces</taxon>
    </lineage>
</organism>
<protein>
    <submittedName>
        <fullName evidence="2">Secreted protein</fullName>
    </submittedName>
</protein>
<comment type="caution">
    <text evidence="2">The sequence shown here is derived from an EMBL/GenBank/DDBJ whole genome shotgun (WGS) entry which is preliminary data.</text>
</comment>
<feature type="signal peptide" evidence="1">
    <location>
        <begin position="1"/>
        <end position="19"/>
    </location>
</feature>
<evidence type="ECO:0000313" key="2">
    <source>
        <dbReference type="EMBL" id="CCH41108.1"/>
    </source>
</evidence>
<reference evidence="2 3" key="1">
    <citation type="journal article" date="2012" name="Eukaryot. Cell">
        <title>Draft genome sequence of Wickerhamomyces ciferrii NRRL Y-1031 F-60-10.</title>
        <authorList>
            <person name="Schneider J."/>
            <person name="Andrea H."/>
            <person name="Blom J."/>
            <person name="Jaenicke S."/>
            <person name="Ruckert C."/>
            <person name="Schorsch C."/>
            <person name="Szczepanowski R."/>
            <person name="Farwick M."/>
            <person name="Goesmann A."/>
            <person name="Puhler A."/>
            <person name="Schaffer S."/>
            <person name="Tauch A."/>
            <person name="Kohler T."/>
            <person name="Brinkrolf K."/>
        </authorList>
    </citation>
    <scope>NUCLEOTIDE SEQUENCE [LARGE SCALE GENOMIC DNA]</scope>
    <source>
        <strain evidence="3">ATCC 14091 / BCRC 22168 / CBS 111 / JCM 3599 / NBRC 0793 / NRRL Y-1031 F-60-10</strain>
    </source>
</reference>
<evidence type="ECO:0000256" key="1">
    <source>
        <dbReference type="SAM" id="SignalP"/>
    </source>
</evidence>
<gene>
    <name evidence="2" type="ORF">BN7_645</name>
</gene>
<dbReference type="STRING" id="1206466.K0KJ07"/>
<keyword evidence="3" id="KW-1185">Reference proteome</keyword>
<dbReference type="AlphaFoldDB" id="K0KJ07"/>
<accession>K0KJ07</accession>
<proteinExistence type="predicted"/>